<protein>
    <submittedName>
        <fullName evidence="1">Uncharacterized protein</fullName>
    </submittedName>
</protein>
<evidence type="ECO:0000313" key="1">
    <source>
        <dbReference type="EMBL" id="DAG02251.1"/>
    </source>
</evidence>
<proteinExistence type="predicted"/>
<organism evidence="1">
    <name type="scientific">Siphoviridae sp. ctmqu18</name>
    <dbReference type="NCBI Taxonomy" id="2825655"/>
    <lineage>
        <taxon>Viruses</taxon>
        <taxon>Duplodnaviria</taxon>
        <taxon>Heunggongvirae</taxon>
        <taxon>Uroviricota</taxon>
        <taxon>Caudoviricetes</taxon>
    </lineage>
</organism>
<reference evidence="1" key="1">
    <citation type="journal article" date="2021" name="Proc. Natl. Acad. Sci. U.S.A.">
        <title>A Catalog of Tens of Thousands of Viruses from Human Metagenomes Reveals Hidden Associations with Chronic Diseases.</title>
        <authorList>
            <person name="Tisza M.J."/>
            <person name="Buck C.B."/>
        </authorList>
    </citation>
    <scope>NUCLEOTIDE SEQUENCE</scope>
    <source>
        <strain evidence="1">Ctmqu18</strain>
    </source>
</reference>
<name>A0A8S5V6J5_9CAUD</name>
<dbReference type="EMBL" id="BK016207">
    <property type="protein sequence ID" value="DAG02251.1"/>
    <property type="molecule type" value="Genomic_DNA"/>
</dbReference>
<accession>A0A8S5V6J5</accession>
<sequence length="59" mass="6843">MPTKSRTIYTSLYSSSDYVLCISNMKISPIHDNMTEIPPGEIVFRTTNGEEVRYIREEQ</sequence>